<organism evidence="2">
    <name type="scientific">Human herpesvirus 2</name>
    <name type="common">HHV-2</name>
    <name type="synonym">Human herpes simplex virus 2</name>
    <dbReference type="NCBI Taxonomy" id="10310"/>
    <lineage>
        <taxon>Viruses</taxon>
        <taxon>Duplodnaviria</taxon>
        <taxon>Heunggongvirae</taxon>
        <taxon>Peploviricota</taxon>
        <taxon>Herviviricetes</taxon>
        <taxon>Herpesvirales</taxon>
        <taxon>Orthoherpesviridae</taxon>
        <taxon>Alphaherpesvirinae</taxon>
        <taxon>Simplexvirus</taxon>
        <taxon>Simplexvirus humanalpha2</taxon>
    </lineage>
</organism>
<proteinExistence type="predicted"/>
<evidence type="ECO:0000256" key="1">
    <source>
        <dbReference type="SAM" id="MobiDB-lite"/>
    </source>
</evidence>
<feature type="region of interest" description="Disordered" evidence="1">
    <location>
        <begin position="1"/>
        <end position="29"/>
    </location>
</feature>
<accession>A0A481TCY9</accession>
<name>A0A481TCY9_HHV2</name>
<organismHost>
    <name type="scientific">Homo sapiens</name>
    <name type="common">Human</name>
    <dbReference type="NCBI Taxonomy" id="9606"/>
</organismHost>
<sequence length="29" mass="3105">MGWGEGKSTKGVPDRKQGRIGPLRFSVGC</sequence>
<protein>
    <submittedName>
        <fullName evidence="2">Uncharacterized protein</fullName>
    </submittedName>
</protein>
<evidence type="ECO:0000313" key="2">
    <source>
        <dbReference type="EMBL" id="QBH78381.1"/>
    </source>
</evidence>
<dbReference type="EMBL" id="MH790583">
    <property type="protein sequence ID" value="QBH78381.1"/>
    <property type="molecule type" value="Genomic_DNA"/>
</dbReference>
<reference evidence="2" key="1">
    <citation type="submission" date="2018-08" db="EMBL/GenBank/DDBJ databases">
        <title>HSV2 whole genome sequences from clinical isolates.</title>
        <authorList>
            <person name="Roychoudhury P."/>
            <person name="Greninger A.L."/>
            <person name="Jerome K.R."/>
            <person name="Johnston C."/>
            <person name="Wald A."/>
            <person name="Xie H."/>
        </authorList>
    </citation>
    <scope>NUCLEOTIDE SEQUENCE</scope>
    <source>
        <strain evidence="2">2003-24998</strain>
    </source>
</reference>